<accession>A0A2U2B704</accession>
<proteinExistence type="predicted"/>
<protein>
    <submittedName>
        <fullName evidence="2">Uncharacterized protein</fullName>
    </submittedName>
</protein>
<sequence length="75" mass="8208">MSSGGVKALGTGKPVFRNGLKARLKSARGNVPGKSEHRNYGALQGQIERGAVVNDHCLLLLKIIPYLRHLFPLMR</sequence>
<dbReference type="AlphaFoldDB" id="A0A2U2B704"/>
<comment type="caution">
    <text evidence="2">The sequence shown here is derived from an EMBL/GenBank/DDBJ whole genome shotgun (WGS) entry which is preliminary data.</text>
</comment>
<name>A0A2U2B704_9BACT</name>
<dbReference type="Proteomes" id="UP000244956">
    <property type="component" value="Unassembled WGS sequence"/>
</dbReference>
<dbReference type="EMBL" id="QEWP01000011">
    <property type="protein sequence ID" value="PWD98848.1"/>
    <property type="molecule type" value="Genomic_DNA"/>
</dbReference>
<keyword evidence="3" id="KW-1185">Reference proteome</keyword>
<evidence type="ECO:0000313" key="1">
    <source>
        <dbReference type="EMBL" id="PWD98846.1"/>
    </source>
</evidence>
<evidence type="ECO:0000313" key="3">
    <source>
        <dbReference type="Proteomes" id="UP000244956"/>
    </source>
</evidence>
<gene>
    <name evidence="1" type="ORF">DDZ16_14005</name>
    <name evidence="2" type="ORF">DDZ16_14015</name>
</gene>
<evidence type="ECO:0000313" key="2">
    <source>
        <dbReference type="EMBL" id="PWD98848.1"/>
    </source>
</evidence>
<reference evidence="2 3" key="1">
    <citation type="submission" date="2018-05" db="EMBL/GenBank/DDBJ databases">
        <title>Marinilabilia rubrum sp. nov., isolated from saltern sediment.</title>
        <authorList>
            <person name="Zhang R."/>
        </authorList>
    </citation>
    <scope>NUCLEOTIDE SEQUENCE [LARGE SCALE GENOMIC DNA]</scope>
    <source>
        <strain evidence="2 3">WTE16</strain>
    </source>
</reference>
<dbReference type="EMBL" id="QEWP01000011">
    <property type="protein sequence ID" value="PWD98846.1"/>
    <property type="molecule type" value="Genomic_DNA"/>
</dbReference>
<organism evidence="2 3">
    <name type="scientific">Marinilabilia rubra</name>
    <dbReference type="NCBI Taxonomy" id="2162893"/>
    <lineage>
        <taxon>Bacteria</taxon>
        <taxon>Pseudomonadati</taxon>
        <taxon>Bacteroidota</taxon>
        <taxon>Bacteroidia</taxon>
        <taxon>Marinilabiliales</taxon>
        <taxon>Marinilabiliaceae</taxon>
        <taxon>Marinilabilia</taxon>
    </lineage>
</organism>